<dbReference type="AlphaFoldDB" id="X0T491"/>
<dbReference type="EMBL" id="BARS01004752">
    <property type="protein sequence ID" value="GAF82957.1"/>
    <property type="molecule type" value="Genomic_DNA"/>
</dbReference>
<comment type="caution">
    <text evidence="1">The sequence shown here is derived from an EMBL/GenBank/DDBJ whole genome shotgun (WGS) entry which is preliminary data.</text>
</comment>
<organism evidence="1">
    <name type="scientific">marine sediment metagenome</name>
    <dbReference type="NCBI Taxonomy" id="412755"/>
    <lineage>
        <taxon>unclassified sequences</taxon>
        <taxon>metagenomes</taxon>
        <taxon>ecological metagenomes</taxon>
    </lineage>
</organism>
<name>X0T491_9ZZZZ</name>
<evidence type="ECO:0000313" key="1">
    <source>
        <dbReference type="EMBL" id="GAF82957.1"/>
    </source>
</evidence>
<sequence length="215" mass="24866">METTKMDTIKPFSDDISTGSIDAFDWGDQPEEIVAPIQPKPAFEYRGPTKKPDEITVNDLKKGNILADKVSIYLKMVGVKNPKHRRGSWVISQTRRLWDDTELLQHHGYNTDVYNTNLLNLLKKQDKRWLLFEKNRRAGISFDSVCQGLMKELGMTKREAGKKLSRLVDPKRAKKLTKKEKEILKKYHAGDVLRSAGREPIEGFGEFYHRDVGWY</sequence>
<reference evidence="1" key="1">
    <citation type="journal article" date="2014" name="Front. Microbiol.">
        <title>High frequency of phylogenetically diverse reductive dehalogenase-homologous genes in deep subseafloor sedimentary metagenomes.</title>
        <authorList>
            <person name="Kawai M."/>
            <person name="Futagami T."/>
            <person name="Toyoda A."/>
            <person name="Takaki Y."/>
            <person name="Nishi S."/>
            <person name="Hori S."/>
            <person name="Arai W."/>
            <person name="Tsubouchi T."/>
            <person name="Morono Y."/>
            <person name="Uchiyama I."/>
            <person name="Ito T."/>
            <person name="Fujiyama A."/>
            <person name="Inagaki F."/>
            <person name="Takami H."/>
        </authorList>
    </citation>
    <scope>NUCLEOTIDE SEQUENCE</scope>
    <source>
        <strain evidence="1">Expedition CK06-06</strain>
    </source>
</reference>
<accession>X0T491</accession>
<gene>
    <name evidence="1" type="ORF">S01H1_09291</name>
</gene>
<proteinExistence type="predicted"/>
<protein>
    <submittedName>
        <fullName evidence="1">Uncharacterized protein</fullName>
    </submittedName>
</protein>